<feature type="domain" description="DUF6438" evidence="2">
    <location>
        <begin position="54"/>
        <end position="163"/>
    </location>
</feature>
<evidence type="ECO:0000259" key="2">
    <source>
        <dbReference type="Pfam" id="PF20033"/>
    </source>
</evidence>
<dbReference type="InterPro" id="IPR045497">
    <property type="entry name" value="DUF6438"/>
</dbReference>
<keyword evidence="1" id="KW-0732">Signal</keyword>
<comment type="caution">
    <text evidence="3">The sequence shown here is derived from an EMBL/GenBank/DDBJ whole genome shotgun (WGS) entry which is preliminary data.</text>
</comment>
<evidence type="ECO:0000313" key="4">
    <source>
        <dbReference type="Proteomes" id="UP000294155"/>
    </source>
</evidence>
<feature type="chain" id="PRO_5020272650" description="DUF6438 domain-containing protein" evidence="1">
    <location>
        <begin position="21"/>
        <end position="178"/>
    </location>
</feature>
<dbReference type="Pfam" id="PF20033">
    <property type="entry name" value="DUF6438"/>
    <property type="match status" value="1"/>
</dbReference>
<dbReference type="PROSITE" id="PS51257">
    <property type="entry name" value="PROKAR_LIPOPROTEIN"/>
    <property type="match status" value="1"/>
</dbReference>
<evidence type="ECO:0000256" key="1">
    <source>
        <dbReference type="SAM" id="SignalP"/>
    </source>
</evidence>
<feature type="signal peptide" evidence="1">
    <location>
        <begin position="1"/>
        <end position="20"/>
    </location>
</feature>
<reference evidence="3 4" key="1">
    <citation type="submission" date="2019-02" db="EMBL/GenBank/DDBJ databases">
        <title>Bacterial novel species isolated from soil.</title>
        <authorList>
            <person name="Jung H.-Y."/>
        </authorList>
    </citation>
    <scope>NUCLEOTIDE SEQUENCE [LARGE SCALE GENOMIC DNA]</scope>
    <source>
        <strain evidence="3 4">1-3-3-3</strain>
    </source>
</reference>
<sequence>MRLLPALLLALTVSATTACAQHATPTKSAPKITKVKAKKTKKAAAAQAQTAPVLVFKRTPCFGTCPDYDATIYADGRVQYEGRSNVSKVGTHELKLPAATVRKVLADAQRLGFAQLNDRYAPKTVTDLPSTFLSVRQPNGQLKTVQVEGPAPAGLQELFDYLSAELDKAAGNAAPAGR</sequence>
<evidence type="ECO:0000313" key="3">
    <source>
        <dbReference type="EMBL" id="RYU79170.1"/>
    </source>
</evidence>
<dbReference type="RefSeq" id="WP_129921312.1">
    <property type="nucleotide sequence ID" value="NZ_SEWE01000021.1"/>
</dbReference>
<gene>
    <name evidence="3" type="ORF">EWM57_11605</name>
</gene>
<organism evidence="3 4">
    <name type="scientific">Hymenobacter persicinus</name>
    <dbReference type="NCBI Taxonomy" id="2025506"/>
    <lineage>
        <taxon>Bacteria</taxon>
        <taxon>Pseudomonadati</taxon>
        <taxon>Bacteroidota</taxon>
        <taxon>Cytophagia</taxon>
        <taxon>Cytophagales</taxon>
        <taxon>Hymenobacteraceae</taxon>
        <taxon>Hymenobacter</taxon>
    </lineage>
</organism>
<keyword evidence="4" id="KW-1185">Reference proteome</keyword>
<protein>
    <recommendedName>
        <fullName evidence="2">DUF6438 domain-containing protein</fullName>
    </recommendedName>
</protein>
<dbReference type="Proteomes" id="UP000294155">
    <property type="component" value="Unassembled WGS sequence"/>
</dbReference>
<dbReference type="OrthoDB" id="7172369at2"/>
<dbReference type="AlphaFoldDB" id="A0A4Q5LCV1"/>
<accession>A0A4Q5LCV1</accession>
<name>A0A4Q5LCV1_9BACT</name>
<proteinExistence type="predicted"/>
<dbReference type="EMBL" id="SEWE01000021">
    <property type="protein sequence ID" value="RYU79170.1"/>
    <property type="molecule type" value="Genomic_DNA"/>
</dbReference>